<protein>
    <recommendedName>
        <fullName evidence="15">Isoleucine--tRNA ligase</fullName>
        <ecNumber evidence="15">6.1.1.5</ecNumber>
    </recommendedName>
    <alternativeName>
        <fullName evidence="15">Isoleucyl-tRNA synthetase</fullName>
        <shortName evidence="15">IleRS</shortName>
    </alternativeName>
</protein>
<dbReference type="InterPro" id="IPR009008">
    <property type="entry name" value="Val/Leu/Ile-tRNA-synth_edit"/>
</dbReference>
<dbReference type="EMBL" id="LCMS01000002">
    <property type="protein sequence ID" value="KKU41684.1"/>
    <property type="molecule type" value="Genomic_DNA"/>
</dbReference>
<evidence type="ECO:0000313" key="19">
    <source>
        <dbReference type="Proteomes" id="UP000034795"/>
    </source>
</evidence>
<keyword evidence="11 15" id="KW-0648">Protein biosynthesis</keyword>
<sequence length="964" mass="110382">MADSQPNLPEQEKETLAFWEKQEIFKKSLQKKAPKGNFVFFEGPPTANGRPGIHHAEARAFKDAIPRFRTMQGYHVGRKGGWDTHGLPVEIEVEKQLGFKSKAEIEGYGVEAFNQQCRESVWKYLNEWIEFTKRMGYWVDLDDAYITYKPEYVESLWWCIKQIWDKGLLYKDYRVTPHCPRCGTSLSSHELSQGYKDVEDPAITIAFKVTSKADGSTPSESEYLVAWTTTPWTLPGNVALAVGEDVDYVKVKQGDKYYWLAKARLSFVMSGEYEVVEEQKGKVLIGYAYEPLYPFVKDAIAGTPEGEKKAWIVVGADFVSIEDGSGIVHTAVMYGVEDFELGQKIGLPKYHMVDLNGKFVNGAGPYAGRFVKSADGAIMDDLEARGLLLKREKITHTYPFCWRCKSPVIYYAKDSWYIKMSQMREKLMAENEKIHWEPEHLKDGRFGEWLREAKDWAFSRERYWGTPLPVWECNACKEQMCMGSFEELRAQATTPLHDPFDPHRPFVDQVEVKCQKCGGVAKRVPDVIDVWFDSGCMPFAQWHYPFENKEKIDEGIEYPADFISEAIDQTRGWFYTLLAVAVLLGKERPFKNVICLGHVLDAEGKKMSKSLGNIVMPMEMMEKYGADAVRWYMYTINQPGEGKRFDEKTLSEMVKKNFTILLNVMRFYEMFAKDVPTANQVESAHIMDRWILARLHELIRNNTKWLEEYKVLEPARAISEFINDLSTWYVRRSRERCKGADEESALAVATLRVVLSALSKLMAPFTPFIAETVYKAVDHTKESVHLEDWPVVDLIKIDQELLDEMGKARSTVSKALEKRAESGINVRQVLSMMTITRPSGAMSNEVIEVVKDEVNVREIRIEKGEHAVHLDLTLTPELVREGTVREVIRRVNAMRKEANLTIGDRIILFVISEHPEVKLALEEHKDALLRGTLANQLGTQGDAPEGAEAFRVNEYDMQIGFKKV</sequence>
<dbReference type="InterPro" id="IPR014729">
    <property type="entry name" value="Rossmann-like_a/b/a_fold"/>
</dbReference>
<evidence type="ECO:0000256" key="4">
    <source>
        <dbReference type="ARBA" id="ARBA00011245"/>
    </source>
</evidence>
<dbReference type="SUPFAM" id="SSF47323">
    <property type="entry name" value="Anticodon-binding domain of a subclass of class I aminoacyl-tRNA synthetases"/>
    <property type="match status" value="1"/>
</dbReference>
<evidence type="ECO:0000256" key="12">
    <source>
        <dbReference type="ARBA" id="ARBA00023146"/>
    </source>
</evidence>
<comment type="subcellular location">
    <subcellularLocation>
        <location evidence="2 15">Cytoplasm</location>
    </subcellularLocation>
</comment>
<dbReference type="CDD" id="cd07961">
    <property type="entry name" value="Anticodon_Ia_Ile_ABEc"/>
    <property type="match status" value="1"/>
</dbReference>
<dbReference type="InterPro" id="IPR002300">
    <property type="entry name" value="aa-tRNA-synth_Ia"/>
</dbReference>
<dbReference type="FunFam" id="3.40.50.620:FF:000075">
    <property type="entry name" value="Isoleucine--tRNA ligase"/>
    <property type="match status" value="1"/>
</dbReference>
<dbReference type="Pfam" id="PF00133">
    <property type="entry name" value="tRNA-synt_1"/>
    <property type="match status" value="1"/>
</dbReference>
<dbReference type="NCBIfam" id="TIGR00392">
    <property type="entry name" value="ileS"/>
    <property type="match status" value="1"/>
</dbReference>
<dbReference type="FunFam" id="3.40.50.620:FF:000063">
    <property type="entry name" value="Isoleucine--tRNA ligase"/>
    <property type="match status" value="1"/>
</dbReference>
<dbReference type="GO" id="GO:0006428">
    <property type="term" value="P:isoleucyl-tRNA aminoacylation"/>
    <property type="evidence" value="ECO:0007669"/>
    <property type="project" value="UniProtKB-UniRule"/>
</dbReference>
<evidence type="ECO:0000256" key="14">
    <source>
        <dbReference type="ARBA" id="ARBA00048359"/>
    </source>
</evidence>
<comment type="catalytic activity">
    <reaction evidence="14 15">
        <text>tRNA(Ile) + L-isoleucine + ATP = L-isoleucyl-tRNA(Ile) + AMP + diphosphate</text>
        <dbReference type="Rhea" id="RHEA:11060"/>
        <dbReference type="Rhea" id="RHEA-COMP:9666"/>
        <dbReference type="Rhea" id="RHEA-COMP:9695"/>
        <dbReference type="ChEBI" id="CHEBI:30616"/>
        <dbReference type="ChEBI" id="CHEBI:33019"/>
        <dbReference type="ChEBI" id="CHEBI:58045"/>
        <dbReference type="ChEBI" id="CHEBI:78442"/>
        <dbReference type="ChEBI" id="CHEBI:78528"/>
        <dbReference type="ChEBI" id="CHEBI:456215"/>
        <dbReference type="EC" id="6.1.1.5"/>
    </reaction>
</comment>
<dbReference type="GO" id="GO:0004822">
    <property type="term" value="F:isoleucine-tRNA ligase activity"/>
    <property type="evidence" value="ECO:0007669"/>
    <property type="project" value="UniProtKB-UniRule"/>
</dbReference>
<comment type="function">
    <text evidence="13 15">Catalyzes the attachment of isoleucine to tRNA(Ile). As IleRS can inadvertently accommodate and process structurally similar amino acids such as valine, to avoid such errors it has two additional distinct tRNA(Ile)-dependent editing activities. One activity is designated as 'pretransfer' editing and involves the hydrolysis of activated Val-AMP. The other activity is designated 'posttransfer' editing and involves deacylation of mischarged Val-tRNA(Ile).</text>
</comment>
<keyword evidence="5 15" id="KW-0963">Cytoplasm</keyword>
<dbReference type="Gene3D" id="1.10.730.10">
    <property type="entry name" value="Isoleucyl-tRNA Synthetase, Domain 1"/>
    <property type="match status" value="1"/>
</dbReference>
<evidence type="ECO:0000313" key="18">
    <source>
        <dbReference type="EMBL" id="KKU41684.1"/>
    </source>
</evidence>
<dbReference type="GO" id="GO:0005524">
    <property type="term" value="F:ATP binding"/>
    <property type="evidence" value="ECO:0007669"/>
    <property type="project" value="UniProtKB-UniRule"/>
</dbReference>
<comment type="similarity">
    <text evidence="3 15">Belongs to the class-I aminoacyl-tRNA synthetase family. IleS type 2 subfamily.</text>
</comment>
<evidence type="ECO:0000256" key="13">
    <source>
        <dbReference type="ARBA" id="ARBA00025217"/>
    </source>
</evidence>
<dbReference type="GO" id="GO:0005737">
    <property type="term" value="C:cytoplasm"/>
    <property type="evidence" value="ECO:0007669"/>
    <property type="project" value="UniProtKB-SubCell"/>
</dbReference>
<evidence type="ECO:0000256" key="7">
    <source>
        <dbReference type="ARBA" id="ARBA00022723"/>
    </source>
</evidence>
<keyword evidence="7 15" id="KW-0479">Metal-binding</keyword>
<dbReference type="InterPro" id="IPR009080">
    <property type="entry name" value="tRNAsynth_Ia_anticodon-bd"/>
</dbReference>
<evidence type="ECO:0000256" key="9">
    <source>
        <dbReference type="ARBA" id="ARBA00022833"/>
    </source>
</evidence>
<keyword evidence="8 15" id="KW-0547">Nucleotide-binding</keyword>
<keyword evidence="9 15" id="KW-0862">Zinc</keyword>
<dbReference type="HAMAP" id="MF_02003">
    <property type="entry name" value="Ile_tRNA_synth_type2"/>
    <property type="match status" value="1"/>
</dbReference>
<dbReference type="AlphaFoldDB" id="A0A0G1Q9N6"/>
<evidence type="ECO:0000256" key="10">
    <source>
        <dbReference type="ARBA" id="ARBA00022840"/>
    </source>
</evidence>
<keyword evidence="12 15" id="KW-0030">Aminoacyl-tRNA synthetase</keyword>
<evidence type="ECO:0000256" key="11">
    <source>
        <dbReference type="ARBA" id="ARBA00022917"/>
    </source>
</evidence>
<dbReference type="InterPro" id="IPR013155">
    <property type="entry name" value="M/V/L/I-tRNA-synth_anticd-bd"/>
</dbReference>
<accession>A0A0G1Q9N6</accession>
<dbReference type="InterPro" id="IPR002301">
    <property type="entry name" value="Ile-tRNA-ligase"/>
</dbReference>
<dbReference type="GO" id="GO:0008270">
    <property type="term" value="F:zinc ion binding"/>
    <property type="evidence" value="ECO:0007669"/>
    <property type="project" value="UniProtKB-UniRule"/>
</dbReference>
<feature type="domain" description="Methionyl/Valyl/Leucyl/Isoleucyl-tRNA synthetase anticodon-binding" evidence="17">
    <location>
        <begin position="688"/>
        <end position="830"/>
    </location>
</feature>
<comment type="subunit">
    <text evidence="4 15">Monomer.</text>
</comment>
<dbReference type="EC" id="6.1.1.5" evidence="15"/>
<evidence type="ECO:0000256" key="1">
    <source>
        <dbReference type="ARBA" id="ARBA00001947"/>
    </source>
</evidence>
<dbReference type="Gene3D" id="3.40.50.620">
    <property type="entry name" value="HUPs"/>
    <property type="match status" value="2"/>
</dbReference>
<dbReference type="GO" id="GO:0002161">
    <property type="term" value="F:aminoacyl-tRNA deacylase activity"/>
    <property type="evidence" value="ECO:0007669"/>
    <property type="project" value="InterPro"/>
</dbReference>
<comment type="caution">
    <text evidence="18">The sequence shown here is derived from an EMBL/GenBank/DDBJ whole genome shotgun (WGS) entry which is preliminary data.</text>
</comment>
<dbReference type="SUPFAM" id="SSF52374">
    <property type="entry name" value="Nucleotidylyl transferase"/>
    <property type="match status" value="1"/>
</dbReference>
<organism evidence="18 19">
    <name type="scientific">Candidatus Uhrbacteria bacterium GW2011_GWE2_46_68</name>
    <dbReference type="NCBI Taxonomy" id="1618994"/>
    <lineage>
        <taxon>Bacteria</taxon>
        <taxon>Candidatus Uhriibacteriota</taxon>
    </lineage>
</organism>
<evidence type="ECO:0000256" key="3">
    <source>
        <dbReference type="ARBA" id="ARBA00007078"/>
    </source>
</evidence>
<proteinExistence type="inferred from homology"/>
<keyword evidence="10 15" id="KW-0067">ATP-binding</keyword>
<dbReference type="CDD" id="cd00818">
    <property type="entry name" value="IleRS_core"/>
    <property type="match status" value="1"/>
</dbReference>
<keyword evidence="6 15" id="KW-0436">Ligase</keyword>
<dbReference type="PATRIC" id="fig|1618994.3.peg.140"/>
<evidence type="ECO:0000259" key="17">
    <source>
        <dbReference type="Pfam" id="PF08264"/>
    </source>
</evidence>
<dbReference type="PANTHER" id="PTHR42780">
    <property type="entry name" value="SOLEUCYL-TRNA SYNTHETASE"/>
    <property type="match status" value="1"/>
</dbReference>
<name>A0A0G1Q9N6_9BACT</name>
<dbReference type="PANTHER" id="PTHR42780:SF1">
    <property type="entry name" value="ISOLEUCINE--TRNA LIGASE, CYTOPLASMIC"/>
    <property type="match status" value="1"/>
</dbReference>
<evidence type="ECO:0000256" key="6">
    <source>
        <dbReference type="ARBA" id="ARBA00022598"/>
    </source>
</evidence>
<evidence type="ECO:0000256" key="8">
    <source>
        <dbReference type="ARBA" id="ARBA00022741"/>
    </source>
</evidence>
<gene>
    <name evidence="15" type="primary">ileS</name>
    <name evidence="18" type="ORF">UX57_C0002G0054</name>
</gene>
<feature type="short sequence motif" description="'HIGH' region" evidence="15">
    <location>
        <begin position="45"/>
        <end position="55"/>
    </location>
</feature>
<evidence type="ECO:0000256" key="2">
    <source>
        <dbReference type="ARBA" id="ARBA00004496"/>
    </source>
</evidence>
<dbReference type="InterPro" id="IPR033709">
    <property type="entry name" value="Anticodon_Ile_ABEc"/>
</dbReference>
<dbReference type="SUPFAM" id="SSF50677">
    <property type="entry name" value="ValRS/IleRS/LeuRS editing domain"/>
    <property type="match status" value="1"/>
</dbReference>
<evidence type="ECO:0000256" key="5">
    <source>
        <dbReference type="ARBA" id="ARBA00022490"/>
    </source>
</evidence>
<feature type="short sequence motif" description="'KMSKS' region" evidence="15">
    <location>
        <begin position="606"/>
        <end position="610"/>
    </location>
</feature>
<dbReference type="GO" id="GO:0000049">
    <property type="term" value="F:tRNA binding"/>
    <property type="evidence" value="ECO:0007669"/>
    <property type="project" value="InterPro"/>
</dbReference>
<comment type="cofactor">
    <cofactor evidence="1 15">
        <name>Zn(2+)</name>
        <dbReference type="ChEBI" id="CHEBI:29105"/>
    </cofactor>
</comment>
<dbReference type="STRING" id="1618994.UX57_C0002G0054"/>
<comment type="domain">
    <text evidence="15">IleRS has two distinct active sites: one for aminoacylation and one for editing. The misactivated valine is translocated from the active site to the editing site, which sterically excludes the correctly activated isoleucine. The single editing site contains two valyl binding pockets, one specific for each substrate (Val-AMP or Val-tRNA(Ile)).</text>
</comment>
<dbReference type="InterPro" id="IPR023586">
    <property type="entry name" value="Ile-tRNA-ligase_type2"/>
</dbReference>
<feature type="domain" description="Aminoacyl-tRNA synthetase class Ia" evidence="16">
    <location>
        <begin position="15"/>
        <end position="635"/>
    </location>
</feature>
<reference evidence="18 19" key="1">
    <citation type="journal article" date="2015" name="Nature">
        <title>rRNA introns, odd ribosomes, and small enigmatic genomes across a large radiation of phyla.</title>
        <authorList>
            <person name="Brown C.T."/>
            <person name="Hug L.A."/>
            <person name="Thomas B.C."/>
            <person name="Sharon I."/>
            <person name="Castelle C.J."/>
            <person name="Singh A."/>
            <person name="Wilkins M.J."/>
            <person name="Williams K.H."/>
            <person name="Banfield J.F."/>
        </authorList>
    </citation>
    <scope>NUCLEOTIDE SEQUENCE [LARGE SCALE GENOMIC DNA]</scope>
</reference>
<dbReference type="PRINTS" id="PR00984">
    <property type="entry name" value="TRNASYNTHILE"/>
</dbReference>
<evidence type="ECO:0000256" key="15">
    <source>
        <dbReference type="HAMAP-Rule" id="MF_02003"/>
    </source>
</evidence>
<evidence type="ECO:0000259" key="16">
    <source>
        <dbReference type="Pfam" id="PF00133"/>
    </source>
</evidence>
<feature type="binding site" evidence="15">
    <location>
        <position position="609"/>
    </location>
    <ligand>
        <name>ATP</name>
        <dbReference type="ChEBI" id="CHEBI:30616"/>
    </ligand>
</feature>
<dbReference type="Pfam" id="PF08264">
    <property type="entry name" value="Anticodon_1"/>
    <property type="match status" value="1"/>
</dbReference>
<dbReference type="Proteomes" id="UP000034795">
    <property type="component" value="Unassembled WGS sequence"/>
</dbReference>